<keyword evidence="1" id="KW-0472">Membrane</keyword>
<dbReference type="AlphaFoldDB" id="A0A7Y9KRB8"/>
<dbReference type="Proteomes" id="UP000549911">
    <property type="component" value="Unassembled WGS sequence"/>
</dbReference>
<dbReference type="RefSeq" id="WP_179617836.1">
    <property type="nucleotide sequence ID" value="NZ_JACCBW010000001.1"/>
</dbReference>
<evidence type="ECO:0008006" key="5">
    <source>
        <dbReference type="Google" id="ProtNLM"/>
    </source>
</evidence>
<dbReference type="EMBL" id="JACCBW010000001">
    <property type="protein sequence ID" value="NYE35142.1"/>
    <property type="molecule type" value="Genomic_DNA"/>
</dbReference>
<evidence type="ECO:0000256" key="2">
    <source>
        <dbReference type="SAM" id="SignalP"/>
    </source>
</evidence>
<feature type="chain" id="PRO_5031370936" description="MFS transporter" evidence="2">
    <location>
        <begin position="31"/>
        <end position="221"/>
    </location>
</feature>
<evidence type="ECO:0000256" key="1">
    <source>
        <dbReference type="SAM" id="Phobius"/>
    </source>
</evidence>
<feature type="transmembrane region" description="Helical" evidence="1">
    <location>
        <begin position="126"/>
        <end position="148"/>
    </location>
</feature>
<keyword evidence="2" id="KW-0732">Signal</keyword>
<name>A0A7Y9KRB8_9ACTN</name>
<keyword evidence="4" id="KW-1185">Reference proteome</keyword>
<organism evidence="3 4">
    <name type="scientific">Nocardioides cavernae</name>
    <dbReference type="NCBI Taxonomy" id="1921566"/>
    <lineage>
        <taxon>Bacteria</taxon>
        <taxon>Bacillati</taxon>
        <taxon>Actinomycetota</taxon>
        <taxon>Actinomycetes</taxon>
        <taxon>Propionibacteriales</taxon>
        <taxon>Nocardioidaceae</taxon>
        <taxon>Nocardioides</taxon>
    </lineage>
</organism>
<keyword evidence="1" id="KW-0812">Transmembrane</keyword>
<feature type="transmembrane region" description="Helical" evidence="1">
    <location>
        <begin position="40"/>
        <end position="59"/>
    </location>
</feature>
<evidence type="ECO:0000313" key="4">
    <source>
        <dbReference type="Proteomes" id="UP000549911"/>
    </source>
</evidence>
<protein>
    <recommendedName>
        <fullName evidence="5">MFS transporter</fullName>
    </recommendedName>
</protein>
<comment type="caution">
    <text evidence="3">The sequence shown here is derived from an EMBL/GenBank/DDBJ whole genome shotgun (WGS) entry which is preliminary data.</text>
</comment>
<feature type="transmembrane region" description="Helical" evidence="1">
    <location>
        <begin position="66"/>
        <end position="85"/>
    </location>
</feature>
<proteinExistence type="predicted"/>
<keyword evidence="1" id="KW-1133">Transmembrane helix</keyword>
<gene>
    <name evidence="3" type="ORF">F4692_000246</name>
</gene>
<evidence type="ECO:0000313" key="3">
    <source>
        <dbReference type="EMBL" id="NYE35142.1"/>
    </source>
</evidence>
<feature type="signal peptide" evidence="2">
    <location>
        <begin position="1"/>
        <end position="30"/>
    </location>
</feature>
<sequence>MDLRATPLVRCLRAALLAAVVVAVGSFAHASAGGVMPGTATTLTLYAVVAAGCAAVLGREASAPRLVALTVGGQVAVHGALSAVAGHTAAPAMAHGPHGGMVHPGQGTGSGAPVPAWLAHGLEDVLAHPTMAAAHVAAAVVVGLWLAVGERALWTLVRLARCTARTVLARAVRALGLHPVVLLSLPRRTRVGAVRVDPLPLLPVWSRGPVRRGPPLALLPH</sequence>
<reference evidence="3 4" key="1">
    <citation type="submission" date="2020-07" db="EMBL/GenBank/DDBJ databases">
        <authorList>
            <person name="Partida-Martinez L."/>
            <person name="Huntemann M."/>
            <person name="Clum A."/>
            <person name="Wang J."/>
            <person name="Palaniappan K."/>
            <person name="Ritter S."/>
            <person name="Chen I.-M."/>
            <person name="Stamatis D."/>
            <person name="Reddy T."/>
            <person name="O'Malley R."/>
            <person name="Daum C."/>
            <person name="Shapiro N."/>
            <person name="Ivanova N."/>
            <person name="Kyrpides N."/>
            <person name="Woyke T."/>
        </authorList>
    </citation>
    <scope>NUCLEOTIDE SEQUENCE [LARGE SCALE GENOMIC DNA]</scope>
    <source>
        <strain evidence="3 4">AT2.17</strain>
    </source>
</reference>
<reference evidence="3 4" key="2">
    <citation type="submission" date="2020-08" db="EMBL/GenBank/DDBJ databases">
        <title>The Agave Microbiome: Exploring the role of microbial communities in plant adaptations to desert environments.</title>
        <authorList>
            <person name="Partida-Martinez L.P."/>
        </authorList>
    </citation>
    <scope>NUCLEOTIDE SEQUENCE [LARGE SCALE GENOMIC DNA]</scope>
    <source>
        <strain evidence="3 4">AT2.17</strain>
    </source>
</reference>
<accession>A0A7Y9KRB8</accession>